<evidence type="ECO:0000256" key="12">
    <source>
        <dbReference type="ARBA" id="ARBA00022777"/>
    </source>
</evidence>
<dbReference type="RefSeq" id="WP_269333326.1">
    <property type="nucleotide sequence ID" value="NZ_JAMZFT010000003.1"/>
</dbReference>
<evidence type="ECO:0000256" key="4">
    <source>
        <dbReference type="ARBA" id="ARBA00017575"/>
    </source>
</evidence>
<dbReference type="InterPro" id="IPR036945">
    <property type="entry name" value="DAGK_sf"/>
</dbReference>
<keyword evidence="5" id="KW-1003">Cell membrane</keyword>
<comment type="caution">
    <text evidence="25">The sequence shown here is derived from an EMBL/GenBank/DDBJ whole genome shotgun (WGS) entry which is preliminary data.</text>
</comment>
<keyword evidence="11 22" id="KW-0547">Nucleotide-binding</keyword>
<dbReference type="AlphaFoldDB" id="A0A9J6PFV6"/>
<evidence type="ECO:0000256" key="16">
    <source>
        <dbReference type="ARBA" id="ARBA00023098"/>
    </source>
</evidence>
<reference evidence="25" key="1">
    <citation type="submission" date="2022-06" db="EMBL/GenBank/DDBJ databases">
        <title>Isolation and Genomics of Futiania mangrovii gen. nov., sp. nov., a Rare and Metabolically-versatile member in the Class Alphaproteobacteria.</title>
        <authorList>
            <person name="Liu L."/>
            <person name="Huang W.-C."/>
            <person name="Pan J."/>
            <person name="Li J."/>
            <person name="Huang Y."/>
            <person name="Du H."/>
            <person name="Liu Y."/>
            <person name="Li M."/>
        </authorList>
    </citation>
    <scope>NUCLEOTIDE SEQUENCE</scope>
    <source>
        <strain evidence="25">FT118</strain>
    </source>
</reference>
<gene>
    <name evidence="25" type="ORF">NJQ99_13125</name>
</gene>
<feature type="active site" description="Proton acceptor" evidence="20">
    <location>
        <position position="78"/>
    </location>
</feature>
<keyword evidence="8 24" id="KW-0808">Transferase</keyword>
<dbReference type="GO" id="GO:0005886">
    <property type="term" value="C:plasma membrane"/>
    <property type="evidence" value="ECO:0007669"/>
    <property type="project" value="UniProtKB-SubCell"/>
</dbReference>
<dbReference type="PANTHER" id="PTHR34299">
    <property type="entry name" value="DIACYLGLYCEROL KINASE"/>
    <property type="match status" value="1"/>
</dbReference>
<dbReference type="GO" id="GO:0006654">
    <property type="term" value="P:phosphatidic acid biosynthetic process"/>
    <property type="evidence" value="ECO:0007669"/>
    <property type="project" value="InterPro"/>
</dbReference>
<accession>A0A9J6PFV6</accession>
<evidence type="ECO:0000313" key="26">
    <source>
        <dbReference type="Proteomes" id="UP001055804"/>
    </source>
</evidence>
<organism evidence="25 26">
    <name type="scientific">Futiania mangrovi</name>
    <dbReference type="NCBI Taxonomy" id="2959716"/>
    <lineage>
        <taxon>Bacteria</taxon>
        <taxon>Pseudomonadati</taxon>
        <taxon>Pseudomonadota</taxon>
        <taxon>Alphaproteobacteria</taxon>
        <taxon>Futianiales</taxon>
        <taxon>Futianiaceae</taxon>
        <taxon>Futiania</taxon>
    </lineage>
</organism>
<evidence type="ECO:0000256" key="24">
    <source>
        <dbReference type="RuleBase" id="RU363065"/>
    </source>
</evidence>
<feature type="binding site" evidence="21">
    <location>
        <position position="18"/>
    </location>
    <ligand>
        <name>substrate</name>
    </ligand>
</feature>
<comment type="catalytic activity">
    <reaction evidence="24">
        <text>a 1,2-diacyl-sn-glycerol + ATP = a 1,2-diacyl-sn-glycero-3-phosphate + ADP + H(+)</text>
        <dbReference type="Rhea" id="RHEA:10272"/>
        <dbReference type="ChEBI" id="CHEBI:15378"/>
        <dbReference type="ChEBI" id="CHEBI:17815"/>
        <dbReference type="ChEBI" id="CHEBI:30616"/>
        <dbReference type="ChEBI" id="CHEBI:58608"/>
        <dbReference type="ChEBI" id="CHEBI:456216"/>
        <dbReference type="EC" id="2.7.1.107"/>
    </reaction>
</comment>
<dbReference type="InterPro" id="IPR033718">
    <property type="entry name" value="DAGK_prok"/>
</dbReference>
<comment type="function">
    <text evidence="24">Catalyzes the ATP-dependent phosphorylation of sn-l,2-diacylglycerol (DAG) to phosphatidic acid. Involved in the recycling of diacylglycerol produced as a by-product during membrane-derived oligosaccharide (MDO) biosynthesis.</text>
</comment>
<feature type="binding site" evidence="22">
    <location>
        <begin position="103"/>
        <end position="104"/>
    </location>
    <ligand>
        <name>ATP</name>
        <dbReference type="ChEBI" id="CHEBI:30616"/>
    </ligand>
</feature>
<keyword evidence="26" id="KW-1185">Reference proteome</keyword>
<evidence type="ECO:0000256" key="2">
    <source>
        <dbReference type="ARBA" id="ARBA00005967"/>
    </source>
</evidence>
<keyword evidence="10 23" id="KW-0479">Metal-binding</keyword>
<evidence type="ECO:0000256" key="21">
    <source>
        <dbReference type="PIRSR" id="PIRSR600829-2"/>
    </source>
</evidence>
<dbReference type="Proteomes" id="UP001055804">
    <property type="component" value="Unassembled WGS sequence"/>
</dbReference>
<dbReference type="Pfam" id="PF01219">
    <property type="entry name" value="DAGK_prokar"/>
    <property type="match status" value="1"/>
</dbReference>
<evidence type="ECO:0000256" key="22">
    <source>
        <dbReference type="PIRSR" id="PIRSR600829-3"/>
    </source>
</evidence>
<keyword evidence="16 24" id="KW-0443">Lipid metabolism</keyword>
<evidence type="ECO:0000256" key="20">
    <source>
        <dbReference type="PIRSR" id="PIRSR600829-1"/>
    </source>
</evidence>
<keyword evidence="7 24" id="KW-0997">Cell inner membrane</keyword>
<dbReference type="GO" id="GO:0046872">
    <property type="term" value="F:metal ion binding"/>
    <property type="evidence" value="ECO:0007669"/>
    <property type="project" value="UniProtKB-KW"/>
</dbReference>
<feature type="binding site" evidence="23">
    <location>
        <position position="85"/>
    </location>
    <ligand>
        <name>a divalent metal cation</name>
        <dbReference type="ChEBI" id="CHEBI:60240"/>
    </ligand>
</feature>
<feature type="binding site" evidence="22">
    <location>
        <position position="25"/>
    </location>
    <ligand>
        <name>ATP</name>
        <dbReference type="ChEBI" id="CHEBI:30616"/>
    </ligand>
</feature>
<evidence type="ECO:0000256" key="17">
    <source>
        <dbReference type="ARBA" id="ARBA00023136"/>
    </source>
</evidence>
<keyword evidence="19 24" id="KW-1208">Phospholipid metabolism</keyword>
<evidence type="ECO:0000256" key="19">
    <source>
        <dbReference type="ARBA" id="ARBA00023264"/>
    </source>
</evidence>
<dbReference type="EC" id="2.7.1.107" evidence="3 24"/>
<comment type="cofactor">
    <cofactor evidence="23">
        <name>Mg(2+)</name>
        <dbReference type="ChEBI" id="CHEBI:18420"/>
    </cofactor>
    <text evidence="23">Mn(2+), Zn(2+), Cd(2+) and Co(2+) support activity to lesser extents.</text>
</comment>
<dbReference type="PANTHER" id="PTHR34299:SF1">
    <property type="entry name" value="DIACYLGLYCEROL KINASE"/>
    <property type="match status" value="1"/>
</dbReference>
<keyword evidence="14 23" id="KW-0460">Magnesium</keyword>
<feature type="binding site" evidence="21">
    <location>
        <position position="107"/>
    </location>
    <ligand>
        <name>substrate</name>
    </ligand>
</feature>
<feature type="binding site" evidence="22">
    <location>
        <position position="18"/>
    </location>
    <ligand>
        <name>ATP</name>
        <dbReference type="ChEBI" id="CHEBI:30616"/>
    </ligand>
</feature>
<evidence type="ECO:0000256" key="10">
    <source>
        <dbReference type="ARBA" id="ARBA00022723"/>
    </source>
</evidence>
<feature type="binding site" evidence="23">
    <location>
        <position position="37"/>
    </location>
    <ligand>
        <name>a divalent metal cation</name>
        <dbReference type="ChEBI" id="CHEBI:60240"/>
    </ligand>
</feature>
<evidence type="ECO:0000256" key="5">
    <source>
        <dbReference type="ARBA" id="ARBA00022475"/>
    </source>
</evidence>
<dbReference type="CDD" id="cd14264">
    <property type="entry name" value="DAGK_IM"/>
    <property type="match status" value="1"/>
</dbReference>
<evidence type="ECO:0000256" key="18">
    <source>
        <dbReference type="ARBA" id="ARBA00023209"/>
    </source>
</evidence>
<dbReference type="EMBL" id="JAMZFT010000003">
    <property type="protein sequence ID" value="MCP1337358.1"/>
    <property type="molecule type" value="Genomic_DNA"/>
</dbReference>
<protein>
    <recommendedName>
        <fullName evidence="4 24">Diacylglycerol kinase</fullName>
        <ecNumber evidence="3 24">2.7.1.107</ecNumber>
    </recommendedName>
</protein>
<feature type="transmembrane region" description="Helical" evidence="24">
    <location>
        <begin position="105"/>
        <end position="124"/>
    </location>
</feature>
<keyword evidence="6" id="KW-0444">Lipid biosynthesis</keyword>
<keyword evidence="15 24" id="KW-1133">Transmembrane helix</keyword>
<sequence length="130" mass="14534">MSTDPAERLQQKPTGPRRLFNSLGYSINGLRYAIRREPAFQQQLMLFAAAYPAALWLTEDLVHFFVLMAPLILAIVVELLNTAIECLADQIDREKQILLGAAKDLGSAAVFICLLSAGIFWSYMVATRFL</sequence>
<keyword evidence="12 24" id="KW-0418">Kinase</keyword>
<dbReference type="InterPro" id="IPR000829">
    <property type="entry name" value="DAGK"/>
</dbReference>
<evidence type="ECO:0000256" key="15">
    <source>
        <dbReference type="ARBA" id="ARBA00022989"/>
    </source>
</evidence>
<feature type="binding site" evidence="22">
    <location>
        <position position="37"/>
    </location>
    <ligand>
        <name>ATP</name>
        <dbReference type="ChEBI" id="CHEBI:30616"/>
    </ligand>
</feature>
<keyword evidence="18" id="KW-0594">Phospholipid biosynthesis</keyword>
<evidence type="ECO:0000313" key="25">
    <source>
        <dbReference type="EMBL" id="MCP1337358.1"/>
    </source>
</evidence>
<evidence type="ECO:0000256" key="3">
    <source>
        <dbReference type="ARBA" id="ARBA00012133"/>
    </source>
</evidence>
<evidence type="ECO:0000256" key="23">
    <source>
        <dbReference type="PIRSR" id="PIRSR600829-4"/>
    </source>
</evidence>
<dbReference type="Gene3D" id="1.10.287.3610">
    <property type="match status" value="1"/>
</dbReference>
<evidence type="ECO:0000256" key="11">
    <source>
        <dbReference type="ARBA" id="ARBA00022741"/>
    </source>
</evidence>
<evidence type="ECO:0000256" key="6">
    <source>
        <dbReference type="ARBA" id="ARBA00022516"/>
    </source>
</evidence>
<evidence type="ECO:0000256" key="8">
    <source>
        <dbReference type="ARBA" id="ARBA00022679"/>
    </source>
</evidence>
<keyword evidence="13 22" id="KW-0067">ATP-binding</keyword>
<evidence type="ECO:0000256" key="7">
    <source>
        <dbReference type="ARBA" id="ARBA00022519"/>
    </source>
</evidence>
<proteinExistence type="inferred from homology"/>
<evidence type="ECO:0000256" key="14">
    <source>
        <dbReference type="ARBA" id="ARBA00022842"/>
    </source>
</evidence>
<keyword evidence="9 24" id="KW-0812">Transmembrane</keyword>
<name>A0A9J6PFV6_9PROT</name>
<dbReference type="GO" id="GO:0004143">
    <property type="term" value="F:ATP-dependent diacylglycerol kinase activity"/>
    <property type="evidence" value="ECO:0007669"/>
    <property type="project" value="UniProtKB-EC"/>
</dbReference>
<keyword evidence="17 24" id="KW-0472">Membrane</keyword>
<evidence type="ECO:0000256" key="13">
    <source>
        <dbReference type="ARBA" id="ARBA00022840"/>
    </source>
</evidence>
<feature type="binding site" evidence="21">
    <location>
        <position position="78"/>
    </location>
    <ligand>
        <name>substrate</name>
    </ligand>
</feature>
<dbReference type="GO" id="GO:0005524">
    <property type="term" value="F:ATP binding"/>
    <property type="evidence" value="ECO:0007669"/>
    <property type="project" value="UniProtKB-KW"/>
</dbReference>
<evidence type="ECO:0000256" key="9">
    <source>
        <dbReference type="ARBA" id="ARBA00022692"/>
    </source>
</evidence>
<feature type="binding site" evidence="22">
    <location>
        <position position="85"/>
    </location>
    <ligand>
        <name>ATP</name>
        <dbReference type="ChEBI" id="CHEBI:30616"/>
    </ligand>
</feature>
<evidence type="ECO:0000256" key="1">
    <source>
        <dbReference type="ARBA" id="ARBA00004429"/>
    </source>
</evidence>
<comment type="subcellular location">
    <subcellularLocation>
        <location evidence="1 24">Cell inner membrane</location>
        <topology evidence="1 24">Multi-pass membrane protein</topology>
    </subcellularLocation>
</comment>
<feature type="transmembrane region" description="Helical" evidence="24">
    <location>
        <begin position="64"/>
        <end position="84"/>
    </location>
</feature>
<comment type="similarity">
    <text evidence="2 24">Belongs to the bacterial diacylglycerol kinase family.</text>
</comment>
<comment type="caution">
    <text evidence="24">Lacks conserved residue(s) required for the propagation of feature annotation.</text>
</comment>